<dbReference type="PANTHER" id="PTHR47074">
    <property type="entry name" value="BNAC02G40300D PROTEIN"/>
    <property type="match status" value="1"/>
</dbReference>
<dbReference type="GeneID" id="132804961"/>
<reference evidence="3" key="1">
    <citation type="submission" date="2025-08" db="UniProtKB">
        <authorList>
            <consortium name="RefSeq"/>
        </authorList>
    </citation>
    <scope>IDENTIFICATION</scope>
    <source>
        <tissue evidence="3">Seedling</tissue>
    </source>
</reference>
<protein>
    <submittedName>
        <fullName evidence="3">Uncharacterized protein LOC132804961</fullName>
    </submittedName>
</protein>
<dbReference type="CDD" id="cd06222">
    <property type="entry name" value="RNase_H_like"/>
    <property type="match status" value="1"/>
</dbReference>
<feature type="domain" description="RNase H type-1" evidence="1">
    <location>
        <begin position="41"/>
        <end position="165"/>
    </location>
</feature>
<accession>A0ABM4AFE5</accession>
<evidence type="ECO:0000259" key="1">
    <source>
        <dbReference type="Pfam" id="PF13456"/>
    </source>
</evidence>
<proteinExistence type="predicted"/>
<name>A0ABM4AFE5_ZIZJJ</name>
<dbReference type="InterPro" id="IPR044730">
    <property type="entry name" value="RNase_H-like_dom_plant"/>
</dbReference>
<organism evidence="2 3">
    <name type="scientific">Ziziphus jujuba</name>
    <name type="common">Chinese jujube</name>
    <name type="synonym">Ziziphus sativa</name>
    <dbReference type="NCBI Taxonomy" id="326968"/>
    <lineage>
        <taxon>Eukaryota</taxon>
        <taxon>Viridiplantae</taxon>
        <taxon>Streptophyta</taxon>
        <taxon>Embryophyta</taxon>
        <taxon>Tracheophyta</taxon>
        <taxon>Spermatophyta</taxon>
        <taxon>Magnoliopsida</taxon>
        <taxon>eudicotyledons</taxon>
        <taxon>Gunneridae</taxon>
        <taxon>Pentapetalae</taxon>
        <taxon>rosids</taxon>
        <taxon>fabids</taxon>
        <taxon>Rosales</taxon>
        <taxon>Rhamnaceae</taxon>
        <taxon>Paliureae</taxon>
        <taxon>Ziziphus</taxon>
    </lineage>
</organism>
<dbReference type="PANTHER" id="PTHR47074:SF75">
    <property type="entry name" value="RNASE H TYPE-1 DOMAIN-CONTAINING PROTEIN"/>
    <property type="match status" value="1"/>
</dbReference>
<evidence type="ECO:0000313" key="2">
    <source>
        <dbReference type="Proteomes" id="UP001652623"/>
    </source>
</evidence>
<dbReference type="RefSeq" id="XP_060675448.1">
    <property type="nucleotide sequence ID" value="XM_060819465.1"/>
</dbReference>
<dbReference type="SUPFAM" id="SSF53098">
    <property type="entry name" value="Ribonuclease H-like"/>
    <property type="match status" value="1"/>
</dbReference>
<dbReference type="Gene3D" id="3.30.420.10">
    <property type="entry name" value="Ribonuclease H-like superfamily/Ribonuclease H"/>
    <property type="match status" value="1"/>
</dbReference>
<dbReference type="Proteomes" id="UP001652623">
    <property type="component" value="Chromosome 8"/>
</dbReference>
<dbReference type="InterPro" id="IPR052929">
    <property type="entry name" value="RNase_H-like_EbsB-rel"/>
</dbReference>
<dbReference type="InterPro" id="IPR012337">
    <property type="entry name" value="RNaseH-like_sf"/>
</dbReference>
<evidence type="ECO:0000313" key="3">
    <source>
        <dbReference type="RefSeq" id="XP_060675448.1"/>
    </source>
</evidence>
<gene>
    <name evidence="3" type="primary">LOC132804961</name>
</gene>
<dbReference type="Pfam" id="PF13456">
    <property type="entry name" value="RVT_3"/>
    <property type="match status" value="1"/>
</dbReference>
<dbReference type="InterPro" id="IPR002156">
    <property type="entry name" value="RNaseH_domain"/>
</dbReference>
<sequence>MDTISHLHVEYKEALQPLIRQRLHSGDHCWLPPQPDSLKINVDASVKKETGKFGVGVVVRNASGILMGAPAEPFEASWSVKHAELIAIREALRFCIDMGFHQGEIVIDCREALQAVNSLPMNTQLDPDYFLVESLQEIFSLHSGFIGSFASREANRVAQCIAQYATGLTHYESWLEVGPQWHTTVLQADICNSSL</sequence>
<keyword evidence="2" id="KW-1185">Reference proteome</keyword>
<dbReference type="InterPro" id="IPR036397">
    <property type="entry name" value="RNaseH_sf"/>
</dbReference>